<sequence>MLVRYRPRAWHLVIVALIAAFDLVVLYMVLNPRVADDYRAYYIDRSASCFPRIASGYYPLGAPVSFVTGRNGYQRDTIRWCGFMAAKTDGIKSFGDYGILKLKFPVPDNDLLLTFSSWVNSSADKPPRDVQVVVNGERLETITYTTARRVNGRFVIPAWLAKRGDGGLEIKFEVPRIGPPGTNSEPVTLQLRLEALRVSVLAENKAVERPSPAKLR</sequence>
<comment type="caution">
    <text evidence="2">The sequence shown here is derived from an EMBL/GenBank/DDBJ whole genome shotgun (WGS) entry which is preliminary data.</text>
</comment>
<name>A0A933L0K8_9HYPH</name>
<dbReference type="Proteomes" id="UP000782610">
    <property type="component" value="Unassembled WGS sequence"/>
</dbReference>
<evidence type="ECO:0000256" key="1">
    <source>
        <dbReference type="SAM" id="Phobius"/>
    </source>
</evidence>
<keyword evidence="1" id="KW-0472">Membrane</keyword>
<evidence type="ECO:0000313" key="3">
    <source>
        <dbReference type="Proteomes" id="UP000782610"/>
    </source>
</evidence>
<gene>
    <name evidence="2" type="ORF">HY834_04435</name>
</gene>
<organism evidence="2 3">
    <name type="scientific">Devosia nanyangense</name>
    <dbReference type="NCBI Taxonomy" id="1228055"/>
    <lineage>
        <taxon>Bacteria</taxon>
        <taxon>Pseudomonadati</taxon>
        <taxon>Pseudomonadota</taxon>
        <taxon>Alphaproteobacteria</taxon>
        <taxon>Hyphomicrobiales</taxon>
        <taxon>Devosiaceae</taxon>
        <taxon>Devosia</taxon>
    </lineage>
</organism>
<protein>
    <submittedName>
        <fullName evidence="2">Uncharacterized protein</fullName>
    </submittedName>
</protein>
<accession>A0A933L0K8</accession>
<dbReference type="EMBL" id="JACRAF010000015">
    <property type="protein sequence ID" value="MBI4920972.1"/>
    <property type="molecule type" value="Genomic_DNA"/>
</dbReference>
<feature type="transmembrane region" description="Helical" evidence="1">
    <location>
        <begin position="12"/>
        <end position="30"/>
    </location>
</feature>
<keyword evidence="1" id="KW-0812">Transmembrane</keyword>
<proteinExistence type="predicted"/>
<keyword evidence="1" id="KW-1133">Transmembrane helix</keyword>
<dbReference type="AlphaFoldDB" id="A0A933L0K8"/>
<reference evidence="2" key="1">
    <citation type="submission" date="2020-07" db="EMBL/GenBank/DDBJ databases">
        <title>Huge and variable diversity of episymbiotic CPR bacteria and DPANN archaea in groundwater ecosystems.</title>
        <authorList>
            <person name="He C.Y."/>
            <person name="Keren R."/>
            <person name="Whittaker M."/>
            <person name="Farag I.F."/>
            <person name="Doudna J."/>
            <person name="Cate J.H.D."/>
            <person name="Banfield J.F."/>
        </authorList>
    </citation>
    <scope>NUCLEOTIDE SEQUENCE</scope>
    <source>
        <strain evidence="2">NC_groundwater_1586_Pr3_B-0.1um_66_15</strain>
    </source>
</reference>
<evidence type="ECO:0000313" key="2">
    <source>
        <dbReference type="EMBL" id="MBI4920972.1"/>
    </source>
</evidence>